<keyword evidence="2" id="KW-1185">Reference proteome</keyword>
<name>A0A2T7NVV4_POMCA</name>
<evidence type="ECO:0000313" key="1">
    <source>
        <dbReference type="EMBL" id="PVD25284.1"/>
    </source>
</evidence>
<dbReference type="Proteomes" id="UP000245119">
    <property type="component" value="Linkage Group LG9"/>
</dbReference>
<sequence>MALITVLIHQRTAAINCLGAGLTCQLAVQSNGSLFQMHNKWRLCSRKGPDRKNELLPHGCNFLSNCGSCAWDVGCVEGDTIYTVRCLARKPLLRRIATWNACERVYACECVDTHAQRRRREEDLRVLPRKG</sequence>
<proteinExistence type="predicted"/>
<gene>
    <name evidence="1" type="ORF">C0Q70_15784</name>
</gene>
<dbReference type="EMBL" id="PZQS01000009">
    <property type="protein sequence ID" value="PVD25284.1"/>
    <property type="molecule type" value="Genomic_DNA"/>
</dbReference>
<reference evidence="1 2" key="1">
    <citation type="submission" date="2018-04" db="EMBL/GenBank/DDBJ databases">
        <title>The genome of golden apple snail Pomacea canaliculata provides insight into stress tolerance and invasive adaptation.</title>
        <authorList>
            <person name="Liu C."/>
            <person name="Liu B."/>
            <person name="Ren Y."/>
            <person name="Zhang Y."/>
            <person name="Wang H."/>
            <person name="Li S."/>
            <person name="Jiang F."/>
            <person name="Yin L."/>
            <person name="Zhang G."/>
            <person name="Qian W."/>
            <person name="Fan W."/>
        </authorList>
    </citation>
    <scope>NUCLEOTIDE SEQUENCE [LARGE SCALE GENOMIC DNA]</scope>
    <source>
        <strain evidence="1">SZHN2017</strain>
        <tissue evidence="1">Muscle</tissue>
    </source>
</reference>
<accession>A0A2T7NVV4</accession>
<dbReference type="AlphaFoldDB" id="A0A2T7NVV4"/>
<organism evidence="1 2">
    <name type="scientific">Pomacea canaliculata</name>
    <name type="common">Golden apple snail</name>
    <dbReference type="NCBI Taxonomy" id="400727"/>
    <lineage>
        <taxon>Eukaryota</taxon>
        <taxon>Metazoa</taxon>
        <taxon>Spiralia</taxon>
        <taxon>Lophotrochozoa</taxon>
        <taxon>Mollusca</taxon>
        <taxon>Gastropoda</taxon>
        <taxon>Caenogastropoda</taxon>
        <taxon>Architaenioglossa</taxon>
        <taxon>Ampullarioidea</taxon>
        <taxon>Ampullariidae</taxon>
        <taxon>Pomacea</taxon>
    </lineage>
</organism>
<evidence type="ECO:0000313" key="2">
    <source>
        <dbReference type="Proteomes" id="UP000245119"/>
    </source>
</evidence>
<comment type="caution">
    <text evidence="1">The sequence shown here is derived from an EMBL/GenBank/DDBJ whole genome shotgun (WGS) entry which is preliminary data.</text>
</comment>
<protein>
    <submittedName>
        <fullName evidence="1">Uncharacterized protein</fullName>
    </submittedName>
</protein>